<evidence type="ECO:0000313" key="2">
    <source>
        <dbReference type="Proteomes" id="UP000485058"/>
    </source>
</evidence>
<evidence type="ECO:0000313" key="1">
    <source>
        <dbReference type="EMBL" id="GFH06590.1"/>
    </source>
</evidence>
<dbReference type="AlphaFoldDB" id="A0A699Y8U0"/>
<evidence type="ECO:0008006" key="3">
    <source>
        <dbReference type="Google" id="ProtNLM"/>
    </source>
</evidence>
<feature type="non-terminal residue" evidence="1">
    <location>
        <position position="1"/>
    </location>
</feature>
<accession>A0A699Y8U0</accession>
<dbReference type="Proteomes" id="UP000485058">
    <property type="component" value="Unassembled WGS sequence"/>
</dbReference>
<proteinExistence type="predicted"/>
<keyword evidence="2" id="KW-1185">Reference proteome</keyword>
<dbReference type="EMBL" id="BLLF01000046">
    <property type="protein sequence ID" value="GFH06590.1"/>
    <property type="molecule type" value="Genomic_DNA"/>
</dbReference>
<dbReference type="InterPro" id="IPR012337">
    <property type="entry name" value="RNaseH-like_sf"/>
</dbReference>
<organism evidence="1 2">
    <name type="scientific">Haematococcus lacustris</name>
    <name type="common">Green alga</name>
    <name type="synonym">Haematococcus pluvialis</name>
    <dbReference type="NCBI Taxonomy" id="44745"/>
    <lineage>
        <taxon>Eukaryota</taxon>
        <taxon>Viridiplantae</taxon>
        <taxon>Chlorophyta</taxon>
        <taxon>core chlorophytes</taxon>
        <taxon>Chlorophyceae</taxon>
        <taxon>CS clade</taxon>
        <taxon>Chlamydomonadales</taxon>
        <taxon>Haematococcaceae</taxon>
        <taxon>Haematococcus</taxon>
    </lineage>
</organism>
<sequence>MHNDMANKVTGGRPELLLGVIMDSPSVNRAALYLLERDNPTWICMTCCVHAMNLICKDLANESKTLEKHVVVGDFLKQVQLIAKVLGDCGKVRNAFNCAQMIKYQKIHAVATHCATRFAILYLICVDLKRSEDAFVMMVHSGEWESLRTASTNASVFEELKSPSWWRKLDAVIRLMKPISNAIHRLEGDTL</sequence>
<gene>
    <name evidence="1" type="ORF">HaLaN_01244</name>
</gene>
<reference evidence="1 2" key="1">
    <citation type="submission" date="2020-02" db="EMBL/GenBank/DDBJ databases">
        <title>Draft genome sequence of Haematococcus lacustris strain NIES-144.</title>
        <authorList>
            <person name="Morimoto D."/>
            <person name="Nakagawa S."/>
            <person name="Yoshida T."/>
            <person name="Sawayama S."/>
        </authorList>
    </citation>
    <scope>NUCLEOTIDE SEQUENCE [LARGE SCALE GENOMIC DNA]</scope>
    <source>
        <strain evidence="1 2">NIES-144</strain>
    </source>
</reference>
<dbReference type="SUPFAM" id="SSF53098">
    <property type="entry name" value="Ribonuclease H-like"/>
    <property type="match status" value="1"/>
</dbReference>
<comment type="caution">
    <text evidence="1">The sequence shown here is derived from an EMBL/GenBank/DDBJ whole genome shotgun (WGS) entry which is preliminary data.</text>
</comment>
<name>A0A699Y8U0_HAELA</name>
<protein>
    <recommendedName>
        <fullName evidence="3">DUF659 domain-containing protein</fullName>
    </recommendedName>
</protein>